<evidence type="ECO:0000259" key="1">
    <source>
        <dbReference type="SMART" id="SM00256"/>
    </source>
</evidence>
<dbReference type="EMBL" id="MDYQ01000069">
    <property type="protein sequence ID" value="PRP84133.1"/>
    <property type="molecule type" value="Genomic_DNA"/>
</dbReference>
<proteinExistence type="predicted"/>
<organism evidence="2 3">
    <name type="scientific">Planoprotostelium fungivorum</name>
    <dbReference type="NCBI Taxonomy" id="1890364"/>
    <lineage>
        <taxon>Eukaryota</taxon>
        <taxon>Amoebozoa</taxon>
        <taxon>Evosea</taxon>
        <taxon>Variosea</taxon>
        <taxon>Cavosteliida</taxon>
        <taxon>Cavosteliaceae</taxon>
        <taxon>Planoprotostelium</taxon>
    </lineage>
</organism>
<dbReference type="Proteomes" id="UP000241769">
    <property type="component" value="Unassembled WGS sequence"/>
</dbReference>
<feature type="domain" description="F-box" evidence="1">
    <location>
        <begin position="40"/>
        <end position="81"/>
    </location>
</feature>
<reference evidence="2 3" key="1">
    <citation type="journal article" date="2018" name="Genome Biol. Evol.">
        <title>Multiple Roots of Fruiting Body Formation in Amoebozoa.</title>
        <authorList>
            <person name="Hillmann F."/>
            <person name="Forbes G."/>
            <person name="Novohradska S."/>
            <person name="Ferling I."/>
            <person name="Riege K."/>
            <person name="Groth M."/>
            <person name="Westermann M."/>
            <person name="Marz M."/>
            <person name="Spaller T."/>
            <person name="Winckler T."/>
            <person name="Schaap P."/>
            <person name="Glockner G."/>
        </authorList>
    </citation>
    <scope>NUCLEOTIDE SEQUENCE [LARGE SCALE GENOMIC DNA]</scope>
    <source>
        <strain evidence="2 3">Jena</strain>
    </source>
</reference>
<name>A0A2P6NJI5_9EUKA</name>
<dbReference type="Gene3D" id="1.20.1280.50">
    <property type="match status" value="1"/>
</dbReference>
<accession>A0A2P6NJI5</accession>
<dbReference type="InterPro" id="IPR036047">
    <property type="entry name" value="F-box-like_dom_sf"/>
</dbReference>
<comment type="caution">
    <text evidence="2">The sequence shown here is derived from an EMBL/GenBank/DDBJ whole genome shotgun (WGS) entry which is preliminary data.</text>
</comment>
<dbReference type="InParanoid" id="A0A2P6NJI5"/>
<sequence length="311" mass="35891">MGLLLKQNDGKTVYYESECNLDIPAHRSDNCLHLTSATYLPPELVLQIVRYMDDVKDLIALSGVNHPLRSVCTDPQVWKLFIQVTGSDWLRPIMYAAIGDPYKRIYGHWYPLFISRIKLQTESHRLWDSLKRIFVVKFGISGAPESHILQCESKIGFKIPEEFRSWLSAQQDPTETSKCYGLFEGLRLLTCNEIPQQTFLLHDHLQKMKPFYDTDASPLQTFRRCIAVTPVDTGTNRYFFISSDESVWMANGFNLVSRGSSWFDCRSAGGLSTCINFRSWLLFDIVYNWTPTIYNPIENHASDLCYMRGQK</sequence>
<evidence type="ECO:0000313" key="2">
    <source>
        <dbReference type="EMBL" id="PRP84133.1"/>
    </source>
</evidence>
<dbReference type="SUPFAM" id="SSF81383">
    <property type="entry name" value="F-box domain"/>
    <property type="match status" value="1"/>
</dbReference>
<dbReference type="AlphaFoldDB" id="A0A2P6NJI5"/>
<gene>
    <name evidence="2" type="ORF">PROFUN_04124</name>
</gene>
<protein>
    <recommendedName>
        <fullName evidence="1">F-box domain-containing protein</fullName>
    </recommendedName>
</protein>
<dbReference type="Pfam" id="PF12937">
    <property type="entry name" value="F-box-like"/>
    <property type="match status" value="1"/>
</dbReference>
<dbReference type="SMART" id="SM00256">
    <property type="entry name" value="FBOX"/>
    <property type="match status" value="1"/>
</dbReference>
<evidence type="ECO:0000313" key="3">
    <source>
        <dbReference type="Proteomes" id="UP000241769"/>
    </source>
</evidence>
<dbReference type="InterPro" id="IPR001810">
    <property type="entry name" value="F-box_dom"/>
</dbReference>
<keyword evidence="3" id="KW-1185">Reference proteome</keyword>